<sequence length="159" mass="17978">MRNTFADLTEYDTCLHNALVYEKEAKDKAARDHAGGYCLLLVVAVPNLGNRRYIAFLFPQDCERRLRPEDHLTVIFDLENSAPETGWRAVIMKNISFTPPGFCTLSLIRPWNRETGTWVDLPADQEPNAIPFTTLIDVVGARKLLASIQPQRVVVHLVS</sequence>
<gene>
    <name evidence="1" type="ORF">BO87DRAFT_386980</name>
</gene>
<proteinExistence type="predicted"/>
<evidence type="ECO:0000313" key="1">
    <source>
        <dbReference type="EMBL" id="PYH34009.1"/>
    </source>
</evidence>
<protein>
    <submittedName>
        <fullName evidence="1">Uncharacterized protein</fullName>
    </submittedName>
</protein>
<dbReference type="OrthoDB" id="10304008at2759"/>
<accession>A0A318YIB2</accession>
<dbReference type="GeneID" id="37127242"/>
<keyword evidence="2" id="KW-1185">Reference proteome</keyword>
<dbReference type="EMBL" id="KZ821461">
    <property type="protein sequence ID" value="PYH34009.1"/>
    <property type="molecule type" value="Genomic_DNA"/>
</dbReference>
<evidence type="ECO:0000313" key="2">
    <source>
        <dbReference type="Proteomes" id="UP000247647"/>
    </source>
</evidence>
<dbReference type="RefSeq" id="XP_025479487.1">
    <property type="nucleotide sequence ID" value="XM_025624786.1"/>
</dbReference>
<name>A0A318YIB2_ASPNB</name>
<organism evidence="1 2">
    <name type="scientific">Aspergillus neoniger (strain CBS 115656)</name>
    <dbReference type="NCBI Taxonomy" id="1448310"/>
    <lineage>
        <taxon>Eukaryota</taxon>
        <taxon>Fungi</taxon>
        <taxon>Dikarya</taxon>
        <taxon>Ascomycota</taxon>
        <taxon>Pezizomycotina</taxon>
        <taxon>Eurotiomycetes</taxon>
        <taxon>Eurotiomycetidae</taxon>
        <taxon>Eurotiales</taxon>
        <taxon>Aspergillaceae</taxon>
        <taxon>Aspergillus</taxon>
        <taxon>Aspergillus subgen. Circumdati</taxon>
    </lineage>
</organism>
<dbReference type="Proteomes" id="UP000247647">
    <property type="component" value="Unassembled WGS sequence"/>
</dbReference>
<reference evidence="1" key="1">
    <citation type="submission" date="2016-12" db="EMBL/GenBank/DDBJ databases">
        <title>The genomes of Aspergillus section Nigri reveals drivers in fungal speciation.</title>
        <authorList>
            <consortium name="DOE Joint Genome Institute"/>
            <person name="Vesth T.C."/>
            <person name="Nybo J."/>
            <person name="Theobald S."/>
            <person name="Brandl J."/>
            <person name="Frisvad J.C."/>
            <person name="Nielsen K.F."/>
            <person name="Lyhne E.K."/>
            <person name="Kogle M.E."/>
            <person name="Kuo A."/>
            <person name="Riley R."/>
            <person name="Clum A."/>
            <person name="Nolan M."/>
            <person name="Lipzen A."/>
            <person name="Salamov A."/>
            <person name="Henrissat B."/>
            <person name="Wiebenga A."/>
            <person name="De Vries R.P."/>
            <person name="Grigoriev I.V."/>
            <person name="Mortensen U.H."/>
            <person name="Andersen M.R."/>
            <person name="Baker S.E."/>
        </authorList>
    </citation>
    <scope>NUCLEOTIDE SEQUENCE [LARGE SCALE GENOMIC DNA]</scope>
    <source>
        <strain evidence="1">CBS 115656</strain>
    </source>
</reference>
<dbReference type="AlphaFoldDB" id="A0A318YIB2"/>